<dbReference type="eggNOG" id="COG2358">
    <property type="taxonomic scope" value="Bacteria"/>
</dbReference>
<dbReference type="Pfam" id="PF16868">
    <property type="entry name" value="NMT1_3"/>
    <property type="match status" value="1"/>
</dbReference>
<keyword evidence="4" id="KW-1185">Reference proteome</keyword>
<keyword evidence="2" id="KW-1133">Transmembrane helix</keyword>
<keyword evidence="2" id="KW-0812">Transmembrane</keyword>
<feature type="transmembrane region" description="Helical" evidence="2">
    <location>
        <begin position="21"/>
        <end position="40"/>
    </location>
</feature>
<accession>A0A017TH98</accession>
<keyword evidence="2" id="KW-0472">Membrane</keyword>
<dbReference type="PANTHER" id="PTHR42941:SF1">
    <property type="entry name" value="SLL1037 PROTEIN"/>
    <property type="match status" value="1"/>
</dbReference>
<protein>
    <recommendedName>
        <fullName evidence="5">TRAP transporter solute receptor, TAXI family</fullName>
    </recommendedName>
</protein>
<evidence type="ECO:0000313" key="4">
    <source>
        <dbReference type="Proteomes" id="UP000019678"/>
    </source>
</evidence>
<evidence type="ECO:0000256" key="1">
    <source>
        <dbReference type="SAM" id="MobiDB-lite"/>
    </source>
</evidence>
<dbReference type="SUPFAM" id="SSF53850">
    <property type="entry name" value="Periplasmic binding protein-like II"/>
    <property type="match status" value="1"/>
</dbReference>
<organism evidence="3 4">
    <name type="scientific">Chondromyces apiculatus DSM 436</name>
    <dbReference type="NCBI Taxonomy" id="1192034"/>
    <lineage>
        <taxon>Bacteria</taxon>
        <taxon>Pseudomonadati</taxon>
        <taxon>Myxococcota</taxon>
        <taxon>Polyangia</taxon>
        <taxon>Polyangiales</taxon>
        <taxon>Polyangiaceae</taxon>
        <taxon>Chondromyces</taxon>
    </lineage>
</organism>
<gene>
    <name evidence="3" type="ORF">CAP_5966</name>
</gene>
<evidence type="ECO:0000256" key="2">
    <source>
        <dbReference type="SAM" id="Phobius"/>
    </source>
</evidence>
<sequence>MIKKRLRRPNLESYRKELLRVWGLLLAIGVAALVGTYLLFVEPPPPRRITIATGQRTGRYHAFAEAYRDTLARAGIQLDIRETAGSSENLRLLLDPASGISVAFVQGGAAPPEVVHHLSALASLYREPLWVFHRGDHRHERLSDLAGKRLSIGPEGSGTRTLALRLLEDNGITPASQSAAGAPLLALTDAEAAEALREDRADAAFFVVGPGAEPVQTLIRTEGVHLLHFRQHESYTRLHPFLTSVTLSEGLFDLGRNIPPEPITLVAPPAALVASEGLHPALIPLLLDAVIAAHEAGNLLDAPGEFPSSRNLEIPIHPQGKRILTQGQSFLYRFLPFWLASLLDRLKFMLVPLLTVLFSLVKLAQPIYEWRIRSRIYRHYQVLRHAERELSGDVEPLRRTQMITTLRDLQGKLGQLSAPLWAMAEIYQLRLHLRHVLRQLEAGPPPAGDEPLPAGDEAPPAGGRSPTPRPTPPAA</sequence>
<dbReference type="OrthoDB" id="237270at2"/>
<evidence type="ECO:0000313" key="3">
    <source>
        <dbReference type="EMBL" id="EYF08205.1"/>
    </source>
</evidence>
<dbReference type="Proteomes" id="UP000019678">
    <property type="component" value="Unassembled WGS sequence"/>
</dbReference>
<comment type="caution">
    <text evidence="3">The sequence shown here is derived from an EMBL/GenBank/DDBJ whole genome shotgun (WGS) entry which is preliminary data.</text>
</comment>
<dbReference type="STRING" id="1192034.CAP_5966"/>
<proteinExistence type="predicted"/>
<reference evidence="3 4" key="1">
    <citation type="submission" date="2013-05" db="EMBL/GenBank/DDBJ databases">
        <title>Genome assembly of Chondromyces apiculatus DSM 436.</title>
        <authorList>
            <person name="Sharma G."/>
            <person name="Khatri I."/>
            <person name="Kaur C."/>
            <person name="Mayilraj S."/>
            <person name="Subramanian S."/>
        </authorList>
    </citation>
    <scope>NUCLEOTIDE SEQUENCE [LARGE SCALE GENOMIC DNA]</scope>
    <source>
        <strain evidence="3 4">DSM 436</strain>
    </source>
</reference>
<dbReference type="EMBL" id="ASRX01000005">
    <property type="protein sequence ID" value="EYF08205.1"/>
    <property type="molecule type" value="Genomic_DNA"/>
</dbReference>
<feature type="region of interest" description="Disordered" evidence="1">
    <location>
        <begin position="442"/>
        <end position="475"/>
    </location>
</feature>
<dbReference type="Gene3D" id="3.40.190.10">
    <property type="entry name" value="Periplasmic binding protein-like II"/>
    <property type="match status" value="2"/>
</dbReference>
<dbReference type="PANTHER" id="PTHR42941">
    <property type="entry name" value="SLL1037 PROTEIN"/>
    <property type="match status" value="1"/>
</dbReference>
<dbReference type="RefSeq" id="WP_052374104.1">
    <property type="nucleotide sequence ID" value="NZ_ASRX01000005.1"/>
</dbReference>
<name>A0A017TH98_9BACT</name>
<dbReference type="InterPro" id="IPR011852">
    <property type="entry name" value="TRAP_TAXI"/>
</dbReference>
<dbReference type="AlphaFoldDB" id="A0A017TH98"/>
<evidence type="ECO:0008006" key="5">
    <source>
        <dbReference type="Google" id="ProtNLM"/>
    </source>
</evidence>